<comment type="caution">
    <text evidence="4">The sequence shown here is derived from an EMBL/GenBank/DDBJ whole genome shotgun (WGS) entry which is preliminary data.</text>
</comment>
<evidence type="ECO:0000256" key="3">
    <source>
        <dbReference type="SAM" id="MobiDB-lite"/>
    </source>
</evidence>
<dbReference type="SMART" id="SM00612">
    <property type="entry name" value="Kelch"/>
    <property type="match status" value="3"/>
</dbReference>
<keyword evidence="1" id="KW-0880">Kelch repeat</keyword>
<sequence length="346" mass="37432">MRWRMRWGVGILALVVVAAAIAILSGCEKESPTVPPIEPGPTWSHGVSIHDAREKSGAVEWEGKVYLIGGGRTSTFGHYPGVEVFDPDSARWIEYPQLKFQTNIGTVFAAAERKVYAVSGRADDGPVSRLIEVFDPADMSIDFINVQMAAGHKDGAAVVVPAGLMVLGGLDTPGAPTDLVEIIDLNAPSVSQETRLPYTLQDFSVFHLDGHVYVIGGQRGNARTDSVAVYNLIERTWEVIDNALPVGWEHPRVVNLEGRIIVMTGNGNAGRLNGWFDTETRSWFALTSLPEARSQSAVVTVSGKIWVITGLKEVHGVEAIVDDVWIYDPAGEPNDAAGVTARFEGF</sequence>
<proteinExistence type="predicted"/>
<evidence type="ECO:0000313" key="5">
    <source>
        <dbReference type="Proteomes" id="UP000777784"/>
    </source>
</evidence>
<dbReference type="InterPro" id="IPR006652">
    <property type="entry name" value="Kelch_1"/>
</dbReference>
<dbReference type="Pfam" id="PF01344">
    <property type="entry name" value="Kelch_1"/>
    <property type="match status" value="1"/>
</dbReference>
<evidence type="ECO:0000256" key="2">
    <source>
        <dbReference type="ARBA" id="ARBA00022737"/>
    </source>
</evidence>
<keyword evidence="2" id="KW-0677">Repeat</keyword>
<gene>
    <name evidence="4" type="ORF">KJ970_05935</name>
</gene>
<accession>A0A948RT83</accession>
<dbReference type="Proteomes" id="UP000777784">
    <property type="component" value="Unassembled WGS sequence"/>
</dbReference>
<evidence type="ECO:0000313" key="4">
    <source>
        <dbReference type="EMBL" id="MBU2690450.1"/>
    </source>
</evidence>
<dbReference type="AlphaFoldDB" id="A0A948RT83"/>
<dbReference type="PANTHER" id="PTHR46260:SF3">
    <property type="entry name" value="RING-TYPE DOMAIN-CONTAINING PROTEIN"/>
    <property type="match status" value="1"/>
</dbReference>
<dbReference type="PANTHER" id="PTHR46260">
    <property type="entry name" value="RING-TYPE DOMAIN-CONTAINING PROTEIN"/>
    <property type="match status" value="1"/>
</dbReference>
<feature type="region of interest" description="Disordered" evidence="3">
    <location>
        <begin position="29"/>
        <end position="48"/>
    </location>
</feature>
<evidence type="ECO:0008006" key="6">
    <source>
        <dbReference type="Google" id="ProtNLM"/>
    </source>
</evidence>
<protein>
    <recommendedName>
        <fullName evidence="6">Galactose oxidase</fullName>
    </recommendedName>
</protein>
<dbReference type="SUPFAM" id="SSF117281">
    <property type="entry name" value="Kelch motif"/>
    <property type="match status" value="1"/>
</dbReference>
<name>A0A948RT83_UNCEI</name>
<organism evidence="4 5">
    <name type="scientific">Eiseniibacteriota bacterium</name>
    <dbReference type="NCBI Taxonomy" id="2212470"/>
    <lineage>
        <taxon>Bacteria</taxon>
        <taxon>Candidatus Eiseniibacteriota</taxon>
    </lineage>
</organism>
<evidence type="ECO:0000256" key="1">
    <source>
        <dbReference type="ARBA" id="ARBA00022441"/>
    </source>
</evidence>
<dbReference type="Gene3D" id="2.120.10.80">
    <property type="entry name" value="Kelch-type beta propeller"/>
    <property type="match status" value="2"/>
</dbReference>
<dbReference type="InterPro" id="IPR051746">
    <property type="entry name" value="Kelch_domain_containing_8"/>
</dbReference>
<dbReference type="PROSITE" id="PS51257">
    <property type="entry name" value="PROKAR_LIPOPROTEIN"/>
    <property type="match status" value="1"/>
</dbReference>
<dbReference type="InterPro" id="IPR015915">
    <property type="entry name" value="Kelch-typ_b-propeller"/>
</dbReference>
<dbReference type="EMBL" id="JAHJDP010000031">
    <property type="protein sequence ID" value="MBU2690450.1"/>
    <property type="molecule type" value="Genomic_DNA"/>
</dbReference>
<reference evidence="4" key="1">
    <citation type="submission" date="2021-05" db="EMBL/GenBank/DDBJ databases">
        <title>Energy efficiency and biological interactions define the core microbiome of deep oligotrophic groundwater.</title>
        <authorList>
            <person name="Mehrshad M."/>
            <person name="Lopez-Fernandez M."/>
            <person name="Bell E."/>
            <person name="Bernier-Latmani R."/>
            <person name="Bertilsson S."/>
            <person name="Dopson M."/>
        </authorList>
    </citation>
    <scope>NUCLEOTIDE SEQUENCE</scope>
    <source>
        <strain evidence="4">Modern_marine.mb.64</strain>
    </source>
</reference>